<sequence length="235" mass="24930">MKARYILIPLLASLKVMANPLMGSDGFTYGALHSKVAPQPAPPPPQAAPDPPPAPTPLPISTDGVLPDGTVINYTPDSCWTPPFSRPPVNAKYDRGTCSVCVLQRNGTDGSSDYQLWARDNSNNAMGNMNAFGIWPIDAILDGGTTSENEPVVDMGGSPLQLHAMTSPENPSSTQVFLVWATPPRDPNNSTTWLDPTTPKAMFDPGLGLNTGNDCSLANIATSSPVLYLTCSFKC</sequence>
<dbReference type="EMBL" id="CAJPDT010000081">
    <property type="protein sequence ID" value="CAF9935150.1"/>
    <property type="molecule type" value="Genomic_DNA"/>
</dbReference>
<name>A0A8H3IYX3_9LECA</name>
<reference evidence="3" key="1">
    <citation type="submission" date="2021-03" db="EMBL/GenBank/DDBJ databases">
        <authorList>
            <person name="Tagirdzhanova G."/>
        </authorList>
    </citation>
    <scope>NUCLEOTIDE SEQUENCE</scope>
</reference>
<organism evidence="3 4">
    <name type="scientific">Imshaugia aleurites</name>
    <dbReference type="NCBI Taxonomy" id="172621"/>
    <lineage>
        <taxon>Eukaryota</taxon>
        <taxon>Fungi</taxon>
        <taxon>Dikarya</taxon>
        <taxon>Ascomycota</taxon>
        <taxon>Pezizomycotina</taxon>
        <taxon>Lecanoromycetes</taxon>
        <taxon>OSLEUM clade</taxon>
        <taxon>Lecanoromycetidae</taxon>
        <taxon>Lecanorales</taxon>
        <taxon>Lecanorineae</taxon>
        <taxon>Parmeliaceae</taxon>
        <taxon>Imshaugia</taxon>
    </lineage>
</organism>
<comment type="caution">
    <text evidence="3">The sequence shown here is derived from an EMBL/GenBank/DDBJ whole genome shotgun (WGS) entry which is preliminary data.</text>
</comment>
<proteinExistence type="predicted"/>
<dbReference type="Proteomes" id="UP000664534">
    <property type="component" value="Unassembled WGS sequence"/>
</dbReference>
<accession>A0A8H3IYX3</accession>
<feature type="chain" id="PRO_5034349786" evidence="2">
    <location>
        <begin position="19"/>
        <end position="235"/>
    </location>
</feature>
<keyword evidence="4" id="KW-1185">Reference proteome</keyword>
<evidence type="ECO:0000313" key="3">
    <source>
        <dbReference type="EMBL" id="CAF9935150.1"/>
    </source>
</evidence>
<evidence type="ECO:0000256" key="2">
    <source>
        <dbReference type="SAM" id="SignalP"/>
    </source>
</evidence>
<evidence type="ECO:0000313" key="4">
    <source>
        <dbReference type="Proteomes" id="UP000664534"/>
    </source>
</evidence>
<feature type="compositionally biased region" description="Pro residues" evidence="1">
    <location>
        <begin position="39"/>
        <end position="58"/>
    </location>
</feature>
<gene>
    <name evidence="3" type="ORF">IMSHALPRED_010125</name>
</gene>
<protein>
    <submittedName>
        <fullName evidence="3">Uncharacterized protein</fullName>
    </submittedName>
</protein>
<evidence type="ECO:0000256" key="1">
    <source>
        <dbReference type="SAM" id="MobiDB-lite"/>
    </source>
</evidence>
<dbReference type="AlphaFoldDB" id="A0A8H3IYX3"/>
<keyword evidence="2" id="KW-0732">Signal</keyword>
<dbReference type="OrthoDB" id="5354127at2759"/>
<feature type="signal peptide" evidence="2">
    <location>
        <begin position="1"/>
        <end position="18"/>
    </location>
</feature>
<feature type="region of interest" description="Disordered" evidence="1">
    <location>
        <begin position="33"/>
        <end position="67"/>
    </location>
</feature>